<comment type="caution">
    <text evidence="1">The sequence shown here is derived from an EMBL/GenBank/DDBJ whole genome shotgun (WGS) entry which is preliminary data.</text>
</comment>
<organism evidence="1 2">
    <name type="scientific">Irpex rosettiformis</name>
    <dbReference type="NCBI Taxonomy" id="378272"/>
    <lineage>
        <taxon>Eukaryota</taxon>
        <taxon>Fungi</taxon>
        <taxon>Dikarya</taxon>
        <taxon>Basidiomycota</taxon>
        <taxon>Agaricomycotina</taxon>
        <taxon>Agaricomycetes</taxon>
        <taxon>Polyporales</taxon>
        <taxon>Irpicaceae</taxon>
        <taxon>Irpex</taxon>
    </lineage>
</organism>
<protein>
    <submittedName>
        <fullName evidence="1">Kinase-like domain-containing protein</fullName>
    </submittedName>
</protein>
<evidence type="ECO:0000313" key="1">
    <source>
        <dbReference type="EMBL" id="KAI0088612.1"/>
    </source>
</evidence>
<reference evidence="1" key="1">
    <citation type="journal article" date="2021" name="Environ. Microbiol.">
        <title>Gene family expansions and transcriptome signatures uncover fungal adaptations to wood decay.</title>
        <authorList>
            <person name="Hage H."/>
            <person name="Miyauchi S."/>
            <person name="Viragh M."/>
            <person name="Drula E."/>
            <person name="Min B."/>
            <person name="Chaduli D."/>
            <person name="Navarro D."/>
            <person name="Favel A."/>
            <person name="Norest M."/>
            <person name="Lesage-Meessen L."/>
            <person name="Balint B."/>
            <person name="Merenyi Z."/>
            <person name="de Eugenio L."/>
            <person name="Morin E."/>
            <person name="Martinez A.T."/>
            <person name="Baldrian P."/>
            <person name="Stursova M."/>
            <person name="Martinez M.J."/>
            <person name="Novotny C."/>
            <person name="Magnuson J.K."/>
            <person name="Spatafora J.W."/>
            <person name="Maurice S."/>
            <person name="Pangilinan J."/>
            <person name="Andreopoulos W."/>
            <person name="LaButti K."/>
            <person name="Hundley H."/>
            <person name="Na H."/>
            <person name="Kuo A."/>
            <person name="Barry K."/>
            <person name="Lipzen A."/>
            <person name="Henrissat B."/>
            <person name="Riley R."/>
            <person name="Ahrendt S."/>
            <person name="Nagy L.G."/>
            <person name="Grigoriev I.V."/>
            <person name="Martin F."/>
            <person name="Rosso M.N."/>
        </authorList>
    </citation>
    <scope>NUCLEOTIDE SEQUENCE</scope>
    <source>
        <strain evidence="1">CBS 384.51</strain>
    </source>
</reference>
<dbReference type="EMBL" id="MU274913">
    <property type="protein sequence ID" value="KAI0088612.1"/>
    <property type="molecule type" value="Genomic_DNA"/>
</dbReference>
<proteinExistence type="predicted"/>
<name>A0ACB8U2M2_9APHY</name>
<dbReference type="Proteomes" id="UP001055072">
    <property type="component" value="Unassembled WGS sequence"/>
</dbReference>
<keyword evidence="2" id="KW-1185">Reference proteome</keyword>
<sequence length="651" mass="71760">MSSFFVTSPITESESAPADLSLSPAAMFLSSFSPMAAPQALPDDEGESIAGYVLGPMIGHGGFSIIRRASSAQGGVVAVKIVRQADLDKQEDPERARVQLRHETDVWSSLNHEHILPLFSSCHTSYADFFITLYCPAGSLFDILKRDGRPALPQDEAGRMYRQVVKGLRYMHEVAGYVHGDMKLENVMVDDMGVCRIGDFGMAKKIGECESDDEDRPTRKTIVRNATVRQKRSRSRHPLQHVLPSHPSLLRHQCGPRHRTSSPFPSTAAPAPHQIFHPGSLPYASPELLLPSTSSAPYHAHPAQDIWALGVMLYVMLTGRLPFVDSFEPRLQMKILNGAFTMPTDIGRGAERVLQGTLEHSVHDRWTIAMVDEVAWGIGWGSVGDETPPPSLAPRPTRSRSRAHPTIVPEHTQHDHAIADDIDSPRPPSLSASRSRSRPSRPRHKMFHPYDISAHEIDAAWDSPIIRASSSSTGSECLSPMERPEIRTPSTSPDRSRNQSRNIRTVSSSRSPLGRDISPVDLDMGDRGREVSPAIRGKFSAASDDATTPFIGTISAVSRLIRKIDVLILANKARTSNAEHETLVYPLATNFTIPGLHRLTDCLVSPQDHIFSWHVHSTTLEKIECNMSAVQVRWLLSKALVLGKTAPKAVY</sequence>
<evidence type="ECO:0000313" key="2">
    <source>
        <dbReference type="Proteomes" id="UP001055072"/>
    </source>
</evidence>
<gene>
    <name evidence="1" type="ORF">BDY19DRAFT_906615</name>
</gene>
<accession>A0ACB8U2M2</accession>